<dbReference type="SUPFAM" id="SSF49503">
    <property type="entry name" value="Cupredoxins"/>
    <property type="match status" value="1"/>
</dbReference>
<dbReference type="Proteomes" id="UP000315289">
    <property type="component" value="Unassembled WGS sequence"/>
</dbReference>
<protein>
    <recommendedName>
        <fullName evidence="3">Blue (type 1) copper domain-containing protein</fullName>
    </recommendedName>
</protein>
<dbReference type="AlphaFoldDB" id="A0A557SWB2"/>
<evidence type="ECO:0008006" key="3">
    <source>
        <dbReference type="Google" id="ProtNLM"/>
    </source>
</evidence>
<dbReference type="Gene3D" id="2.60.40.420">
    <property type="entry name" value="Cupredoxins - blue copper proteins"/>
    <property type="match status" value="1"/>
</dbReference>
<reference evidence="1 2" key="1">
    <citation type="journal article" date="2019" name="Front. Microbiol.">
        <title>Ammonia Oxidation by the Arctic Terrestrial Thaumarchaeote Candidatus Nitrosocosmicus arcticus Is Stimulated by Increasing Temperatures.</title>
        <authorList>
            <person name="Alves R.J.E."/>
            <person name="Kerou M."/>
            <person name="Zappe A."/>
            <person name="Bittner R."/>
            <person name="Abby S.S."/>
            <person name="Schmidt H.A."/>
            <person name="Pfeifer K."/>
            <person name="Schleper C."/>
        </authorList>
    </citation>
    <scope>NUCLEOTIDE SEQUENCE [LARGE SCALE GENOMIC DNA]</scope>
    <source>
        <strain evidence="1 2">Kfb</strain>
    </source>
</reference>
<accession>A0A557SWB2</accession>
<dbReference type="InterPro" id="IPR008972">
    <property type="entry name" value="Cupredoxin"/>
</dbReference>
<dbReference type="EMBL" id="VOAH01000005">
    <property type="protein sequence ID" value="TVP40894.1"/>
    <property type="molecule type" value="Genomic_DNA"/>
</dbReference>
<dbReference type="PANTHER" id="PTHR36507">
    <property type="entry name" value="BLL1555 PROTEIN"/>
    <property type="match status" value="1"/>
</dbReference>
<gene>
    <name evidence="1" type="ORF">NARC_50075</name>
</gene>
<proteinExistence type="predicted"/>
<dbReference type="OrthoDB" id="4392at2157"/>
<dbReference type="InterPro" id="IPR052721">
    <property type="entry name" value="ET_Amicyanin"/>
</dbReference>
<keyword evidence="2" id="KW-1185">Reference proteome</keyword>
<dbReference type="RefSeq" id="WP_144729671.1">
    <property type="nucleotide sequence ID" value="NZ_ML675581.1"/>
</dbReference>
<name>A0A557SWB2_9ARCH</name>
<organism evidence="1 2">
    <name type="scientific">Candidatus Nitrosocosmicus arcticus</name>
    <dbReference type="NCBI Taxonomy" id="2035267"/>
    <lineage>
        <taxon>Archaea</taxon>
        <taxon>Nitrososphaerota</taxon>
        <taxon>Nitrososphaeria</taxon>
        <taxon>Nitrososphaerales</taxon>
        <taxon>Nitrososphaeraceae</taxon>
        <taxon>Candidatus Nitrosocosmicus</taxon>
    </lineage>
</organism>
<evidence type="ECO:0000313" key="1">
    <source>
        <dbReference type="EMBL" id="TVP40894.1"/>
    </source>
</evidence>
<sequence>MVNYSLFSSIIIAATFIILLGSYSSQADIKANATLQTNNTGSAIHVDAGRGSVSLSQNAYFPQTVEINAGESVIWTNPTEGPEPHTVTFVMANESYAELIAPFAIDNSTQLSPVPPDANSAPTIIPQGPDTPRLVIGVNDRALNPYAIDSQGNVESLPLNGNYTMEGTDKYVNSGPIFPPGMAPPGWPPISQFSVTFEQPGTYNYICLFHTGQAGSIIVK</sequence>
<evidence type="ECO:0000313" key="2">
    <source>
        <dbReference type="Proteomes" id="UP000315289"/>
    </source>
</evidence>
<comment type="caution">
    <text evidence="1">The sequence shown here is derived from an EMBL/GenBank/DDBJ whole genome shotgun (WGS) entry which is preliminary data.</text>
</comment>
<dbReference type="PANTHER" id="PTHR36507:SF1">
    <property type="entry name" value="BLL1555 PROTEIN"/>
    <property type="match status" value="1"/>
</dbReference>